<feature type="transmembrane region" description="Helical" evidence="2">
    <location>
        <begin position="776"/>
        <end position="801"/>
    </location>
</feature>
<feature type="transmembrane region" description="Helical" evidence="2">
    <location>
        <begin position="206"/>
        <end position="226"/>
    </location>
</feature>
<feature type="transmembrane region" description="Helical" evidence="2">
    <location>
        <begin position="125"/>
        <end position="143"/>
    </location>
</feature>
<feature type="transmembrane region" description="Helical" evidence="2">
    <location>
        <begin position="155"/>
        <end position="175"/>
    </location>
</feature>
<evidence type="ECO:0000313" key="3">
    <source>
        <dbReference type="EMBL" id="APW63435.1"/>
    </source>
</evidence>
<sequence length="808" mass="88602">MSAFLSWPIIWAQAAAAAPPPEISKELRNTLFWFFLAGEPMFSIPGLLGAMLTWLKAISLLSLLGWLGYWLSTAVRERVVGVGKWFDYFGVAALVLIPATVLVKVLETEKRITAHTVGPIPLTSLLGFLAVACVFVWALIGIWGTIRRLGRPSDYLVTAGVLAAFALGIGVGIVMEQNSFLPQMMAGAKSTWQDGVVFGARLSMTYMGYVVLLRVGLLFLGELLAVRARRLYSIARVCLYEANRKMWAPWVVIIVFGLVLAFTHWFLQAPRPAEMSRLYVGTLTLLCSLLLTSMVTILTPISLPTDIQQQTIYTVVTKPVRRLEIIWGRMIGYMALVTVLVVVFGGVSLIYLWRTVGLTIDATEAAAVKAEKENRTRDQAQLNEQALQLRSRLQARVPVMGSLSFLDSKGTPHAMGIDVGQEQSMKEPRSHIEGATPATAIWRYGIVPDPFSPVNRPVMLDRRIPVDDFLPRGTVEGELNRTFEINQQIAAAEQAKSQPNIPPAEVSRLDGVIARNREELERAQREYEGLKKKADDLDAAGKADEATALHAPPVTLEMSFNVYRTTKGRVGEPVYAEIQVSNPNTGAEYSDIFPIKEYYTNRVIIPESSILAGSFGTLKIEVHCMSPTQYLGMAESDLYLLSSSGSFGLNYMKGLLGIWLQAMILTAIGVFAGTFLSWPVALLTTIAFFIAGQLAFGFLVDFTRQAILGGGPFESLIRLVTHDNQMSELAPTAGVVVAKTLDSLVMPVMSMLVYVVPNFQALDVSNSVADGFAVSWSLIIANTLLALAYALPFSIAGYFILKNREVAA</sequence>
<dbReference type="PANTHER" id="PTHR43471">
    <property type="entry name" value="ABC TRANSPORTER PERMEASE"/>
    <property type="match status" value="1"/>
</dbReference>
<dbReference type="Proteomes" id="UP000186309">
    <property type="component" value="Chromosome"/>
</dbReference>
<proteinExistence type="predicted"/>
<feature type="transmembrane region" description="Helical" evidence="2">
    <location>
        <begin position="247"/>
        <end position="267"/>
    </location>
</feature>
<dbReference type="PANTHER" id="PTHR43471:SF10">
    <property type="entry name" value="SLL1107 PROTEIN"/>
    <property type="match status" value="1"/>
</dbReference>
<keyword evidence="1" id="KW-0175">Coiled coil</keyword>
<keyword evidence="2" id="KW-0812">Transmembrane</keyword>
<feature type="transmembrane region" description="Helical" evidence="2">
    <location>
        <begin position="656"/>
        <end position="675"/>
    </location>
</feature>
<dbReference type="KEGG" id="pbor:BSF38_05002"/>
<name>A0A1U7CWX5_9BACT</name>
<accession>A0A1U7CWX5</accession>
<feature type="transmembrane region" description="Helical" evidence="2">
    <location>
        <begin position="41"/>
        <end position="64"/>
    </location>
</feature>
<dbReference type="STRING" id="1387353.BSF38_05002"/>
<reference evidence="4" key="1">
    <citation type="submission" date="2016-12" db="EMBL/GenBank/DDBJ databases">
        <title>Comparative genomics of four Isosphaeraceae planctomycetes: a common pool of plasmids and glycoside hydrolase genes.</title>
        <authorList>
            <person name="Ivanova A."/>
        </authorList>
    </citation>
    <scope>NUCLEOTIDE SEQUENCE [LARGE SCALE GENOMIC DNA]</scope>
    <source>
        <strain evidence="4">PX4</strain>
    </source>
</reference>
<protein>
    <recommendedName>
        <fullName evidence="5">ABC-2 family transporter protein</fullName>
    </recommendedName>
</protein>
<evidence type="ECO:0000256" key="1">
    <source>
        <dbReference type="SAM" id="Coils"/>
    </source>
</evidence>
<dbReference type="OrthoDB" id="231083at2"/>
<feature type="coiled-coil region" evidence="1">
    <location>
        <begin position="506"/>
        <end position="540"/>
    </location>
</feature>
<evidence type="ECO:0000313" key="4">
    <source>
        <dbReference type="Proteomes" id="UP000186309"/>
    </source>
</evidence>
<keyword evidence="4" id="KW-1185">Reference proteome</keyword>
<keyword evidence="2" id="KW-0472">Membrane</keyword>
<dbReference type="EMBL" id="CP019082">
    <property type="protein sequence ID" value="APW63435.1"/>
    <property type="molecule type" value="Genomic_DNA"/>
</dbReference>
<gene>
    <name evidence="3" type="ORF">BSF38_05002</name>
</gene>
<feature type="transmembrane region" description="Helical" evidence="2">
    <location>
        <begin position="681"/>
        <end position="700"/>
    </location>
</feature>
<dbReference type="AlphaFoldDB" id="A0A1U7CWX5"/>
<keyword evidence="2" id="KW-1133">Transmembrane helix</keyword>
<organism evidence="3 4">
    <name type="scientific">Paludisphaera borealis</name>
    <dbReference type="NCBI Taxonomy" id="1387353"/>
    <lineage>
        <taxon>Bacteria</taxon>
        <taxon>Pseudomonadati</taxon>
        <taxon>Planctomycetota</taxon>
        <taxon>Planctomycetia</taxon>
        <taxon>Isosphaerales</taxon>
        <taxon>Isosphaeraceae</taxon>
        <taxon>Paludisphaera</taxon>
    </lineage>
</organism>
<evidence type="ECO:0008006" key="5">
    <source>
        <dbReference type="Google" id="ProtNLM"/>
    </source>
</evidence>
<feature type="transmembrane region" description="Helical" evidence="2">
    <location>
        <begin position="279"/>
        <end position="303"/>
    </location>
</feature>
<dbReference type="RefSeq" id="WP_076349773.1">
    <property type="nucleotide sequence ID" value="NZ_CP019082.1"/>
</dbReference>
<feature type="transmembrane region" description="Helical" evidence="2">
    <location>
        <begin position="331"/>
        <end position="353"/>
    </location>
</feature>
<evidence type="ECO:0000256" key="2">
    <source>
        <dbReference type="SAM" id="Phobius"/>
    </source>
</evidence>
<feature type="transmembrane region" description="Helical" evidence="2">
    <location>
        <begin position="85"/>
        <end position="105"/>
    </location>
</feature>